<protein>
    <recommendedName>
        <fullName evidence="5">F-box domain-containing protein</fullName>
    </recommendedName>
</protein>
<comment type="caution">
    <text evidence="3">The sequence shown here is derived from an EMBL/GenBank/DDBJ whole genome shotgun (WGS) entry which is preliminary data.</text>
</comment>
<dbReference type="AlphaFoldDB" id="A0A835AM04"/>
<organism evidence="3 4">
    <name type="scientific">Digitaria exilis</name>
    <dbReference type="NCBI Taxonomy" id="1010633"/>
    <lineage>
        <taxon>Eukaryota</taxon>
        <taxon>Viridiplantae</taxon>
        <taxon>Streptophyta</taxon>
        <taxon>Embryophyta</taxon>
        <taxon>Tracheophyta</taxon>
        <taxon>Spermatophyta</taxon>
        <taxon>Magnoliopsida</taxon>
        <taxon>Liliopsida</taxon>
        <taxon>Poales</taxon>
        <taxon>Poaceae</taxon>
        <taxon>PACMAD clade</taxon>
        <taxon>Panicoideae</taxon>
        <taxon>Panicodae</taxon>
        <taxon>Paniceae</taxon>
        <taxon>Anthephorinae</taxon>
        <taxon>Digitaria</taxon>
    </lineage>
</organism>
<name>A0A835AM04_9POAL</name>
<accession>A0A835AM04</accession>
<dbReference type="InterPro" id="IPR036047">
    <property type="entry name" value="F-box-like_dom_sf"/>
</dbReference>
<evidence type="ECO:0008006" key="5">
    <source>
        <dbReference type="Google" id="ProtNLM"/>
    </source>
</evidence>
<dbReference type="Pfam" id="PF00646">
    <property type="entry name" value="F-box"/>
    <property type="match status" value="1"/>
</dbReference>
<evidence type="ECO:0000313" key="3">
    <source>
        <dbReference type="EMBL" id="KAF8664423.1"/>
    </source>
</evidence>
<dbReference type="PANTHER" id="PTHR34709:SF68">
    <property type="entry name" value="OS07G0550432 PROTEIN"/>
    <property type="match status" value="1"/>
</dbReference>
<evidence type="ECO:0000259" key="2">
    <source>
        <dbReference type="Pfam" id="PF24758"/>
    </source>
</evidence>
<dbReference type="InterPro" id="IPR053781">
    <property type="entry name" value="F-box_AtFBL13-like"/>
</dbReference>
<dbReference type="CDD" id="cd22160">
    <property type="entry name" value="F-box_AtFBL13-like"/>
    <property type="match status" value="1"/>
</dbReference>
<feature type="domain" description="F-box/LRR-repeat protein 15/At3g58940/PEG3-like LRR" evidence="2">
    <location>
        <begin position="114"/>
        <end position="250"/>
    </location>
</feature>
<dbReference type="PANTHER" id="PTHR34709">
    <property type="entry name" value="OS10G0396666 PROTEIN"/>
    <property type="match status" value="1"/>
</dbReference>
<dbReference type="InterPro" id="IPR001810">
    <property type="entry name" value="F-box_dom"/>
</dbReference>
<evidence type="ECO:0000259" key="1">
    <source>
        <dbReference type="Pfam" id="PF00646"/>
    </source>
</evidence>
<dbReference type="OrthoDB" id="676359at2759"/>
<dbReference type="Proteomes" id="UP000636709">
    <property type="component" value="Unassembled WGS sequence"/>
</dbReference>
<evidence type="ECO:0000313" key="4">
    <source>
        <dbReference type="Proteomes" id="UP000636709"/>
    </source>
</evidence>
<dbReference type="EMBL" id="JACEFO010002349">
    <property type="protein sequence ID" value="KAF8664423.1"/>
    <property type="molecule type" value="Genomic_DNA"/>
</dbReference>
<dbReference type="InterPro" id="IPR055312">
    <property type="entry name" value="FBL15-like"/>
</dbReference>
<keyword evidence="4" id="KW-1185">Reference proteome</keyword>
<sequence length="273" mass="30306">MEMETGIGRPRPRGVTDCISGLPDDLLHDILLRLRCTKAAARTGVLSRRWRSVWTRLPDFYLWSRQPVLSTSRVAIVEGALAACSAPTLRRLAIRVDNVNLPWEGVTAAHVAPWLRFASDRVAGELFLWLPDEALAGGRKEQDLDLPVFPAMRTIQIRLRRSFRLRPPPVAGGAFAALTCLGIYNGEMDGRELGSLVSSSQCPCLEELSLTVTLAAASEVAICSDSLKRLRFHVEKTRRLVVASPMLLEMHVSKAFEAGFWDSKSKTFRCPPK</sequence>
<dbReference type="Pfam" id="PF24758">
    <property type="entry name" value="LRR_At5g56370"/>
    <property type="match status" value="1"/>
</dbReference>
<proteinExistence type="predicted"/>
<dbReference type="SUPFAM" id="SSF81383">
    <property type="entry name" value="F-box domain"/>
    <property type="match status" value="1"/>
</dbReference>
<dbReference type="InterPro" id="IPR055411">
    <property type="entry name" value="LRR_FXL15/At3g58940/PEG3-like"/>
</dbReference>
<feature type="domain" description="F-box" evidence="1">
    <location>
        <begin position="19"/>
        <end position="58"/>
    </location>
</feature>
<reference evidence="3" key="1">
    <citation type="submission" date="2020-07" db="EMBL/GenBank/DDBJ databases">
        <title>Genome sequence and genetic diversity analysis of an under-domesticated orphan crop, white fonio (Digitaria exilis).</title>
        <authorList>
            <person name="Bennetzen J.L."/>
            <person name="Chen S."/>
            <person name="Ma X."/>
            <person name="Wang X."/>
            <person name="Yssel A.E.J."/>
            <person name="Chaluvadi S.R."/>
            <person name="Johnson M."/>
            <person name="Gangashetty P."/>
            <person name="Hamidou F."/>
            <person name="Sanogo M.D."/>
            <person name="Zwaenepoel A."/>
            <person name="Wallace J."/>
            <person name="Van De Peer Y."/>
            <person name="Van Deynze A."/>
        </authorList>
    </citation>
    <scope>NUCLEOTIDE SEQUENCE</scope>
    <source>
        <tissue evidence="3">Leaves</tissue>
    </source>
</reference>
<gene>
    <name evidence="3" type="ORF">HU200_054595</name>
</gene>